<dbReference type="Pfam" id="PF02687">
    <property type="entry name" value="FtsX"/>
    <property type="match status" value="2"/>
</dbReference>
<evidence type="ECO:0000256" key="4">
    <source>
        <dbReference type="ARBA" id="ARBA00022989"/>
    </source>
</evidence>
<feature type="transmembrane region" description="Helical" evidence="6">
    <location>
        <begin position="21"/>
        <end position="41"/>
    </location>
</feature>
<evidence type="ECO:0000256" key="2">
    <source>
        <dbReference type="ARBA" id="ARBA00022475"/>
    </source>
</evidence>
<keyword evidence="2" id="KW-1003">Cell membrane</keyword>
<reference evidence="9 10" key="1">
    <citation type="submission" date="2018-11" db="EMBL/GenBank/DDBJ databases">
        <title>Chryseotalea sanarue gen. nov., sp., nov., a member of the family Cytophagaceae, isolated from a brackish lake in Hamamatsu Japan.</title>
        <authorList>
            <person name="Maejima Y."/>
            <person name="Iino T."/>
            <person name="Muraguchi Y."/>
            <person name="Fukuda K."/>
            <person name="Ohkuma M."/>
            <person name="Moriuchi R."/>
            <person name="Dohra H."/>
            <person name="Kimbara K."/>
            <person name="Shintani M."/>
        </authorList>
    </citation>
    <scope>NUCLEOTIDE SEQUENCE [LARGE SCALE GENOMIC DNA]</scope>
    <source>
        <strain evidence="9 10">Ys</strain>
    </source>
</reference>
<dbReference type="GO" id="GO:0005886">
    <property type="term" value="C:plasma membrane"/>
    <property type="evidence" value="ECO:0007669"/>
    <property type="project" value="UniProtKB-SubCell"/>
</dbReference>
<evidence type="ECO:0000313" key="9">
    <source>
        <dbReference type="EMBL" id="GCC53406.1"/>
    </source>
</evidence>
<keyword evidence="4 6" id="KW-1133">Transmembrane helix</keyword>
<feature type="transmembrane region" description="Helical" evidence="6">
    <location>
        <begin position="669"/>
        <end position="689"/>
    </location>
</feature>
<keyword evidence="5 6" id="KW-0472">Membrane</keyword>
<feature type="transmembrane region" description="Helical" evidence="6">
    <location>
        <begin position="423"/>
        <end position="443"/>
    </location>
</feature>
<dbReference type="AlphaFoldDB" id="A0A401UES7"/>
<name>A0A401UES7_9BACT</name>
<accession>A0A401UES7</accession>
<dbReference type="EMBL" id="BHXQ01000007">
    <property type="protein sequence ID" value="GCC53406.1"/>
    <property type="molecule type" value="Genomic_DNA"/>
</dbReference>
<keyword evidence="10" id="KW-1185">Reference proteome</keyword>
<dbReference type="PANTHER" id="PTHR30572">
    <property type="entry name" value="MEMBRANE COMPONENT OF TRANSPORTER-RELATED"/>
    <property type="match status" value="1"/>
</dbReference>
<sequence length="788" mass="88289">MLRNYITIAFRNLTKNSVYSFINITGLAVGITCSLLIFLWVRDEVSFDKFHENRDRLHQVFMNQEFSDGIGSQQALPYPLKDILKEKSSKINRVAITNWGEGNLLTVGENRLERIGLSAGEDFLRMFSFSIVKGDSENPLKDPSGIVITESTAKALFGEQDPVNQLVKIDNNREQKVVAIIKDVPPQSTFQFDYILPFSFYEETQQWVRDSRNRWDNNSFRMFVELTDDEALAATNQDIQNAIKENNESATSAALFLHPISDWHLYSNFENGKVSGGMIEYVQMFSAIAIFILLIACINFMNLATARSEKRAREVGIRKSVGSGRKELIFQFIGESVFITFIAFILALVLTELSLPFYNSIVAKKLFIDYTNGKLWLLATGLILLTGIIAGSYPAFYLSGFNPVKVLKGKVQVGKGGSTPRKVLVVLQFSFSILLIISTIVIYKQIQFVKARDIGYNKENLMLVWTTSEIETSFQTIRDELVRTGAVQSVCKSNSPITRIFSSNSVDWPGRPEGPPVSFTTIATEYDYTKTMGIKLLEGRDFSPEFKSDTAAVLINKEAANRIGKENLIGETLNFWGSSFTIIGVMENVIMGSPYQPIDPLIMVYSPDWSSTITVRLEATSDLPGAIAKVESVFKKYNPAYPFSYRFADTEFDGKFANINLISRLGSSFSALAILITCLGLFGLAAFTAEQRTKEIGIRKVMGASVNSLVLLINKDFSRLVILSFIFAAPLSWYFTSWFLERYPYHTEIPWWVLPLAGGLALLLAVSIVSLQALKAAFSNPTKSLRSE</sequence>
<protein>
    <submittedName>
        <fullName evidence="9">ABC transporter permease</fullName>
    </submittedName>
</protein>
<feature type="domain" description="ABC3 transporter permease C-terminal" evidence="7">
    <location>
        <begin position="287"/>
        <end position="403"/>
    </location>
</feature>
<dbReference type="OrthoDB" id="5933722at2"/>
<organism evidence="9 10">
    <name type="scientific">Chryseotalea sanaruensis</name>
    <dbReference type="NCBI Taxonomy" id="2482724"/>
    <lineage>
        <taxon>Bacteria</taxon>
        <taxon>Pseudomonadati</taxon>
        <taxon>Bacteroidota</taxon>
        <taxon>Cytophagia</taxon>
        <taxon>Cytophagales</taxon>
        <taxon>Chryseotaleaceae</taxon>
        <taxon>Chryseotalea</taxon>
    </lineage>
</organism>
<feature type="domain" description="MacB-like periplasmic core" evidence="8">
    <location>
        <begin position="20"/>
        <end position="241"/>
    </location>
</feature>
<feature type="domain" description="ABC3 transporter permease C-terminal" evidence="7">
    <location>
        <begin position="668"/>
        <end position="781"/>
    </location>
</feature>
<dbReference type="GO" id="GO:0022857">
    <property type="term" value="F:transmembrane transporter activity"/>
    <property type="evidence" value="ECO:0007669"/>
    <property type="project" value="TreeGrafter"/>
</dbReference>
<keyword evidence="3 6" id="KW-0812">Transmembrane</keyword>
<evidence type="ECO:0000256" key="5">
    <source>
        <dbReference type="ARBA" id="ARBA00023136"/>
    </source>
</evidence>
<feature type="transmembrane region" description="Helical" evidence="6">
    <location>
        <begin position="720"/>
        <end position="740"/>
    </location>
</feature>
<comment type="subcellular location">
    <subcellularLocation>
        <location evidence="1">Cell membrane</location>
        <topology evidence="1">Multi-pass membrane protein</topology>
    </subcellularLocation>
</comment>
<dbReference type="Proteomes" id="UP000288227">
    <property type="component" value="Unassembled WGS sequence"/>
</dbReference>
<evidence type="ECO:0000259" key="7">
    <source>
        <dbReference type="Pfam" id="PF02687"/>
    </source>
</evidence>
<feature type="domain" description="MacB-like periplasmic core" evidence="8">
    <location>
        <begin position="431"/>
        <end position="632"/>
    </location>
</feature>
<dbReference type="PANTHER" id="PTHR30572:SF18">
    <property type="entry name" value="ABC-TYPE MACROLIDE FAMILY EXPORT SYSTEM PERMEASE COMPONENT 2"/>
    <property type="match status" value="1"/>
</dbReference>
<evidence type="ECO:0000313" key="10">
    <source>
        <dbReference type="Proteomes" id="UP000288227"/>
    </source>
</evidence>
<gene>
    <name evidence="9" type="ORF">SanaruYs_36500</name>
</gene>
<evidence type="ECO:0000256" key="3">
    <source>
        <dbReference type="ARBA" id="ARBA00022692"/>
    </source>
</evidence>
<dbReference type="Pfam" id="PF12704">
    <property type="entry name" value="MacB_PCD"/>
    <property type="match status" value="2"/>
</dbReference>
<dbReference type="InterPro" id="IPR003838">
    <property type="entry name" value="ABC3_permease_C"/>
</dbReference>
<dbReference type="RefSeq" id="WP_127124053.1">
    <property type="nucleotide sequence ID" value="NZ_BHXQ01000007.1"/>
</dbReference>
<comment type="caution">
    <text evidence="9">The sequence shown here is derived from an EMBL/GenBank/DDBJ whole genome shotgun (WGS) entry which is preliminary data.</text>
</comment>
<feature type="transmembrane region" description="Helical" evidence="6">
    <location>
        <begin position="281"/>
        <end position="303"/>
    </location>
</feature>
<evidence type="ECO:0000256" key="1">
    <source>
        <dbReference type="ARBA" id="ARBA00004651"/>
    </source>
</evidence>
<evidence type="ECO:0000259" key="8">
    <source>
        <dbReference type="Pfam" id="PF12704"/>
    </source>
</evidence>
<evidence type="ECO:0000256" key="6">
    <source>
        <dbReference type="SAM" id="Phobius"/>
    </source>
</evidence>
<feature type="transmembrane region" description="Helical" evidence="6">
    <location>
        <begin position="375"/>
        <end position="402"/>
    </location>
</feature>
<feature type="transmembrane region" description="Helical" evidence="6">
    <location>
        <begin position="328"/>
        <end position="350"/>
    </location>
</feature>
<feature type="transmembrane region" description="Helical" evidence="6">
    <location>
        <begin position="752"/>
        <end position="774"/>
    </location>
</feature>
<dbReference type="InterPro" id="IPR050250">
    <property type="entry name" value="Macrolide_Exporter_MacB"/>
</dbReference>
<proteinExistence type="predicted"/>
<dbReference type="InterPro" id="IPR025857">
    <property type="entry name" value="MacB_PCD"/>
</dbReference>